<evidence type="ECO:0000313" key="1">
    <source>
        <dbReference type="EMBL" id="KAK8844215.1"/>
    </source>
</evidence>
<dbReference type="Proteomes" id="UP001470230">
    <property type="component" value="Unassembled WGS sequence"/>
</dbReference>
<sequence>MESILVAATNANFKNRYFRLKIKKGSTILELKQHIINSCYAKKAISNIKDLIFIKNLDNAPPKTHQIDGFSVFVKEDFEDNDNLFSKEHENEDAYTVFKENNITAFYYLALFAS</sequence>
<protein>
    <recommendedName>
        <fullName evidence="3">Ubiquitin-like domain-containing protein</fullName>
    </recommendedName>
</protein>
<evidence type="ECO:0008006" key="3">
    <source>
        <dbReference type="Google" id="ProtNLM"/>
    </source>
</evidence>
<organism evidence="1 2">
    <name type="scientific">Tritrichomonas musculus</name>
    <dbReference type="NCBI Taxonomy" id="1915356"/>
    <lineage>
        <taxon>Eukaryota</taxon>
        <taxon>Metamonada</taxon>
        <taxon>Parabasalia</taxon>
        <taxon>Tritrichomonadida</taxon>
        <taxon>Tritrichomonadidae</taxon>
        <taxon>Tritrichomonas</taxon>
    </lineage>
</organism>
<dbReference type="EMBL" id="JAPFFF010000033">
    <property type="protein sequence ID" value="KAK8844215.1"/>
    <property type="molecule type" value="Genomic_DNA"/>
</dbReference>
<accession>A0ABR2HD22</accession>
<proteinExistence type="predicted"/>
<name>A0ABR2HD22_9EUKA</name>
<reference evidence="1 2" key="1">
    <citation type="submission" date="2024-04" db="EMBL/GenBank/DDBJ databases">
        <title>Tritrichomonas musculus Genome.</title>
        <authorList>
            <person name="Alves-Ferreira E."/>
            <person name="Grigg M."/>
            <person name="Lorenzi H."/>
            <person name="Galac M."/>
        </authorList>
    </citation>
    <scope>NUCLEOTIDE SEQUENCE [LARGE SCALE GENOMIC DNA]</scope>
    <source>
        <strain evidence="1 2">EAF2021</strain>
    </source>
</reference>
<keyword evidence="2" id="KW-1185">Reference proteome</keyword>
<gene>
    <name evidence="1" type="ORF">M9Y10_024421</name>
</gene>
<comment type="caution">
    <text evidence="1">The sequence shown here is derived from an EMBL/GenBank/DDBJ whole genome shotgun (WGS) entry which is preliminary data.</text>
</comment>
<evidence type="ECO:0000313" key="2">
    <source>
        <dbReference type="Proteomes" id="UP001470230"/>
    </source>
</evidence>